<protein>
    <submittedName>
        <fullName evidence="8">Methyl-accepting chemotaxis protein</fullName>
    </submittedName>
</protein>
<dbReference type="Gene3D" id="1.10.287.950">
    <property type="entry name" value="Methyl-accepting chemotaxis protein"/>
    <property type="match status" value="1"/>
</dbReference>
<proteinExistence type="inferred from homology"/>
<evidence type="ECO:0000256" key="5">
    <source>
        <dbReference type="SAM" id="Phobius"/>
    </source>
</evidence>
<dbReference type="InterPro" id="IPR004089">
    <property type="entry name" value="MCPsignal_dom"/>
</dbReference>
<keyword evidence="5" id="KW-0472">Membrane</keyword>
<keyword evidence="9" id="KW-1185">Reference proteome</keyword>
<accession>A0ABV6B8I8</accession>
<evidence type="ECO:0000259" key="6">
    <source>
        <dbReference type="PROSITE" id="PS50111"/>
    </source>
</evidence>
<dbReference type="SMART" id="SM00283">
    <property type="entry name" value="MA"/>
    <property type="match status" value="1"/>
</dbReference>
<comment type="caution">
    <text evidence="8">The sequence shown here is derived from an EMBL/GenBank/DDBJ whole genome shotgun (WGS) entry which is preliminary data.</text>
</comment>
<sequence>MTMEIRNLTVKAKLILLLTLPVLALLGLALNRILMDVGNYTIALQVETTVSHSVKVSQLIGTLQAERGASGVVLASKGSRFKERLSGLRNKTDDALGLVRPIGIKEFSAIQVEVDELRTKIDGLSVASAESATRYTKLIADLIANDHQAELQLEHLGLSRSLATLNKLIETKERAGRERAILGIVFSQSRFTEQTLTTFANNLGAYRAYAESMSGMLTAAQKKRWDDMQLLPEFRQVADIHQQAFAKATATEFSIDDAAWFDLATARIAKLTEFEKVLSDELSAEAAELKRTALNQLMFLAVLLSLLGIVTVIVIRKMIHSMTDAVTTIEQTLVAVASGDLTMDPHQITAGAGDDEFGNIARATASLVTQLQKVIGGLSSASAQLAAAAEESSVVTAQTFKGIQRQQQDTELAATAMHEMSTTVRDVALTTTEAAELSELVQKNAVQGQQQLLQTIALIGELSQEVSATARVIELLKGKSTEITAVLDVINSIAEQTNLLALNAAIEAARAGEQGRGFAVVADEVRALASRTAASTKDIQQMISAFQSGSQEAADAITKSQIKASEGNNRIETVGQTLAAVLMNIQAISDKNTQIASAAEQQAVVAEDINQKIISINTVAEDTSEAAQQNAENSEQLAELAEQMNATVAKFRLN</sequence>
<evidence type="ECO:0000256" key="2">
    <source>
        <dbReference type="ARBA" id="ARBA00023224"/>
    </source>
</evidence>
<keyword evidence="2 4" id="KW-0807">Transducer</keyword>
<dbReference type="PANTHER" id="PTHR32089">
    <property type="entry name" value="METHYL-ACCEPTING CHEMOTAXIS PROTEIN MCPB"/>
    <property type="match status" value="1"/>
</dbReference>
<gene>
    <name evidence="8" type="ORF">ACFFJP_02605</name>
</gene>
<dbReference type="CDD" id="cd11386">
    <property type="entry name" value="MCP_signal"/>
    <property type="match status" value="1"/>
</dbReference>
<comment type="subcellular location">
    <subcellularLocation>
        <location evidence="1">Membrane</location>
    </subcellularLocation>
</comment>
<evidence type="ECO:0000256" key="3">
    <source>
        <dbReference type="ARBA" id="ARBA00029447"/>
    </source>
</evidence>
<organism evidence="8 9">
    <name type="scientific">Rheinheimera tilapiae</name>
    <dbReference type="NCBI Taxonomy" id="875043"/>
    <lineage>
        <taxon>Bacteria</taxon>
        <taxon>Pseudomonadati</taxon>
        <taxon>Pseudomonadota</taxon>
        <taxon>Gammaproteobacteria</taxon>
        <taxon>Chromatiales</taxon>
        <taxon>Chromatiaceae</taxon>
        <taxon>Rheinheimera</taxon>
    </lineage>
</organism>
<evidence type="ECO:0000256" key="4">
    <source>
        <dbReference type="PROSITE-ProRule" id="PRU00284"/>
    </source>
</evidence>
<keyword evidence="5" id="KW-1133">Transmembrane helix</keyword>
<dbReference type="Proteomes" id="UP001589813">
    <property type="component" value="Unassembled WGS sequence"/>
</dbReference>
<dbReference type="SUPFAM" id="SSF58104">
    <property type="entry name" value="Methyl-accepting chemotaxis protein (MCP) signaling domain"/>
    <property type="match status" value="1"/>
</dbReference>
<evidence type="ECO:0000313" key="9">
    <source>
        <dbReference type="Proteomes" id="UP001589813"/>
    </source>
</evidence>
<feature type="domain" description="Methyl-accepting transducer" evidence="6">
    <location>
        <begin position="381"/>
        <end position="617"/>
    </location>
</feature>
<feature type="transmembrane region" description="Helical" evidence="5">
    <location>
        <begin position="297"/>
        <end position="315"/>
    </location>
</feature>
<evidence type="ECO:0000313" key="8">
    <source>
        <dbReference type="EMBL" id="MFC0047179.1"/>
    </source>
</evidence>
<feature type="domain" description="HAMP" evidence="7">
    <location>
        <begin position="320"/>
        <end position="376"/>
    </location>
</feature>
<reference evidence="8 9" key="1">
    <citation type="submission" date="2024-09" db="EMBL/GenBank/DDBJ databases">
        <authorList>
            <person name="Sun Q."/>
            <person name="Mori K."/>
        </authorList>
    </citation>
    <scope>NUCLEOTIDE SEQUENCE [LARGE SCALE GENOMIC DNA]</scope>
    <source>
        <strain evidence="8 9">KCTC 23315</strain>
    </source>
</reference>
<dbReference type="InterPro" id="IPR013587">
    <property type="entry name" value="Nitrate/nitrite_sensing"/>
</dbReference>
<evidence type="ECO:0000259" key="7">
    <source>
        <dbReference type="PROSITE" id="PS50885"/>
    </source>
</evidence>
<dbReference type="PROSITE" id="PS50885">
    <property type="entry name" value="HAMP"/>
    <property type="match status" value="1"/>
</dbReference>
<dbReference type="RefSeq" id="WP_377240190.1">
    <property type="nucleotide sequence ID" value="NZ_JBHLXP010000001.1"/>
</dbReference>
<dbReference type="EMBL" id="JBHLXP010000001">
    <property type="protein sequence ID" value="MFC0047179.1"/>
    <property type="molecule type" value="Genomic_DNA"/>
</dbReference>
<dbReference type="Pfam" id="PF00015">
    <property type="entry name" value="MCPsignal"/>
    <property type="match status" value="1"/>
</dbReference>
<name>A0ABV6B8I8_9GAMM</name>
<keyword evidence="5" id="KW-0812">Transmembrane</keyword>
<comment type="similarity">
    <text evidence="3">Belongs to the methyl-accepting chemotaxis (MCP) protein family.</text>
</comment>
<dbReference type="InterPro" id="IPR003660">
    <property type="entry name" value="HAMP_dom"/>
</dbReference>
<dbReference type="PROSITE" id="PS50111">
    <property type="entry name" value="CHEMOTAXIS_TRANSDUC_2"/>
    <property type="match status" value="1"/>
</dbReference>
<dbReference type="Pfam" id="PF08376">
    <property type="entry name" value="NIT"/>
    <property type="match status" value="1"/>
</dbReference>
<dbReference type="PANTHER" id="PTHR32089:SF120">
    <property type="entry name" value="METHYL-ACCEPTING CHEMOTAXIS PROTEIN TLPQ"/>
    <property type="match status" value="1"/>
</dbReference>
<evidence type="ECO:0000256" key="1">
    <source>
        <dbReference type="ARBA" id="ARBA00004370"/>
    </source>
</evidence>